<proteinExistence type="predicted"/>
<organism evidence="1 2">
    <name type="scientific">Colletotrichum navitas</name>
    <dbReference type="NCBI Taxonomy" id="681940"/>
    <lineage>
        <taxon>Eukaryota</taxon>
        <taxon>Fungi</taxon>
        <taxon>Dikarya</taxon>
        <taxon>Ascomycota</taxon>
        <taxon>Pezizomycotina</taxon>
        <taxon>Sordariomycetes</taxon>
        <taxon>Hypocreomycetidae</taxon>
        <taxon>Glomerellales</taxon>
        <taxon>Glomerellaceae</taxon>
        <taxon>Colletotrichum</taxon>
        <taxon>Colletotrichum graminicola species complex</taxon>
    </lineage>
</organism>
<sequence length="93" mass="10143">MVVDPSGETMVIILQQQQEQGHSLMHYSNNTMSGLGVSMIRAETGLKVPPGSVVVSWAPYYDPKSPDEYSFVAIDLLDLVFFPSVCDYADGTA</sequence>
<dbReference type="EMBL" id="JAHLJV010000121">
    <property type="protein sequence ID" value="KAK1569862.1"/>
    <property type="molecule type" value="Genomic_DNA"/>
</dbReference>
<evidence type="ECO:0000313" key="1">
    <source>
        <dbReference type="EMBL" id="KAK1569862.1"/>
    </source>
</evidence>
<dbReference type="RefSeq" id="XP_060408060.1">
    <property type="nucleotide sequence ID" value="XM_060564295.1"/>
</dbReference>
<keyword evidence="2" id="KW-1185">Reference proteome</keyword>
<gene>
    <name evidence="1" type="ORF">LY79DRAFT_674408</name>
</gene>
<dbReference type="GeneID" id="85448535"/>
<name>A0AAD8PMA2_9PEZI</name>
<dbReference type="Proteomes" id="UP001230504">
    <property type="component" value="Unassembled WGS sequence"/>
</dbReference>
<dbReference type="AlphaFoldDB" id="A0AAD8PMA2"/>
<reference evidence="1" key="1">
    <citation type="submission" date="2021-06" db="EMBL/GenBank/DDBJ databases">
        <title>Comparative genomics, transcriptomics and evolutionary studies reveal genomic signatures of adaptation to plant cell wall in hemibiotrophic fungi.</title>
        <authorList>
            <consortium name="DOE Joint Genome Institute"/>
            <person name="Baroncelli R."/>
            <person name="Diaz J.F."/>
            <person name="Benocci T."/>
            <person name="Peng M."/>
            <person name="Battaglia E."/>
            <person name="Haridas S."/>
            <person name="Andreopoulos W."/>
            <person name="Labutti K."/>
            <person name="Pangilinan J."/>
            <person name="Floch G.L."/>
            <person name="Makela M.R."/>
            <person name="Henrissat B."/>
            <person name="Grigoriev I.V."/>
            <person name="Crouch J.A."/>
            <person name="De Vries R.P."/>
            <person name="Sukno S.A."/>
            <person name="Thon M.R."/>
        </authorList>
    </citation>
    <scope>NUCLEOTIDE SEQUENCE</scope>
    <source>
        <strain evidence="1">CBS 125086</strain>
    </source>
</reference>
<comment type="caution">
    <text evidence="1">The sequence shown here is derived from an EMBL/GenBank/DDBJ whole genome shotgun (WGS) entry which is preliminary data.</text>
</comment>
<evidence type="ECO:0000313" key="2">
    <source>
        <dbReference type="Proteomes" id="UP001230504"/>
    </source>
</evidence>
<accession>A0AAD8PMA2</accession>
<protein>
    <submittedName>
        <fullName evidence="1">Uncharacterized protein</fullName>
    </submittedName>
</protein>